<evidence type="ECO:0000256" key="3">
    <source>
        <dbReference type="ARBA" id="ARBA00022691"/>
    </source>
</evidence>
<dbReference type="Gene3D" id="3.40.50.150">
    <property type="entry name" value="Vaccinia Virus protein VP39"/>
    <property type="match status" value="1"/>
</dbReference>
<gene>
    <name evidence="4" type="ORF">Cco03nite_19030</name>
</gene>
<dbReference type="InterPro" id="IPR002935">
    <property type="entry name" value="SAM_O-MeTrfase"/>
</dbReference>
<keyword evidence="5" id="KW-1185">Reference proteome</keyword>
<proteinExistence type="predicted"/>
<evidence type="ECO:0000313" key="5">
    <source>
        <dbReference type="Proteomes" id="UP000630887"/>
    </source>
</evidence>
<dbReference type="PANTHER" id="PTHR43167">
    <property type="entry name" value="PUTATIVE (AFU_ORTHOLOGUE AFUA_6G01830)-RELATED"/>
    <property type="match status" value="1"/>
</dbReference>
<dbReference type="GO" id="GO:0032259">
    <property type="term" value="P:methylation"/>
    <property type="evidence" value="ECO:0007669"/>
    <property type="project" value="UniProtKB-KW"/>
</dbReference>
<dbReference type="Pfam" id="PF01596">
    <property type="entry name" value="Methyltransf_3"/>
    <property type="match status" value="1"/>
</dbReference>
<dbReference type="RefSeq" id="WP_203691228.1">
    <property type="nucleotide sequence ID" value="NZ_BAAALC010000031.1"/>
</dbReference>
<dbReference type="Proteomes" id="UP000630887">
    <property type="component" value="Unassembled WGS sequence"/>
</dbReference>
<evidence type="ECO:0000313" key="4">
    <source>
        <dbReference type="EMBL" id="GIG05203.1"/>
    </source>
</evidence>
<dbReference type="PROSITE" id="PS51682">
    <property type="entry name" value="SAM_OMT_I"/>
    <property type="match status" value="1"/>
</dbReference>
<protein>
    <submittedName>
        <fullName evidence="4">Putative O-methyltransferase</fullName>
    </submittedName>
</protein>
<dbReference type="PANTHER" id="PTHR43167:SF1">
    <property type="entry name" value="PUTATIVE (AFU_ORTHOLOGUE AFUA_6G01830)-RELATED"/>
    <property type="match status" value="1"/>
</dbReference>
<dbReference type="InterPro" id="IPR029063">
    <property type="entry name" value="SAM-dependent_MTases_sf"/>
</dbReference>
<dbReference type="EMBL" id="BONI01000012">
    <property type="protein sequence ID" value="GIG05203.1"/>
    <property type="molecule type" value="Genomic_DNA"/>
</dbReference>
<dbReference type="AlphaFoldDB" id="A0A8J3KS47"/>
<keyword evidence="1" id="KW-0489">Methyltransferase</keyword>
<dbReference type="SUPFAM" id="SSF53335">
    <property type="entry name" value="S-adenosyl-L-methionine-dependent methyltransferases"/>
    <property type="match status" value="1"/>
</dbReference>
<organism evidence="4 5">
    <name type="scientific">Catellatospora coxensis</name>
    <dbReference type="NCBI Taxonomy" id="310354"/>
    <lineage>
        <taxon>Bacteria</taxon>
        <taxon>Bacillati</taxon>
        <taxon>Actinomycetota</taxon>
        <taxon>Actinomycetes</taxon>
        <taxon>Micromonosporales</taxon>
        <taxon>Micromonosporaceae</taxon>
        <taxon>Catellatospora</taxon>
    </lineage>
</organism>
<reference evidence="4 5" key="1">
    <citation type="submission" date="2021-01" db="EMBL/GenBank/DDBJ databases">
        <title>Whole genome shotgun sequence of Catellatospora coxensis NBRC 107359.</title>
        <authorList>
            <person name="Komaki H."/>
            <person name="Tamura T."/>
        </authorList>
    </citation>
    <scope>NUCLEOTIDE SEQUENCE [LARGE SCALE GENOMIC DNA]</scope>
    <source>
        <strain evidence="4 5">NBRC 107359</strain>
    </source>
</reference>
<evidence type="ECO:0000256" key="2">
    <source>
        <dbReference type="ARBA" id="ARBA00022679"/>
    </source>
</evidence>
<sequence length="204" mass="21468">MTTLHRQPGSAGDFIASFVPEDVIAQTARGLAVEVGLQPVAPAVGAALRMLAGACAAKAVVEIGTGTGVSGLWLLRGMRADGVLTTIDRESEHQRMARRLFTEAGFSASRARVITGRALEVLPRLADGAYDLIFVDADPTEYAAFMDAAARLLRPGGVVVLHGVLTSGRDVFTVRDLAYAVRDDDTWQPALLPLGEGLLAAVKS</sequence>
<dbReference type="GO" id="GO:0008171">
    <property type="term" value="F:O-methyltransferase activity"/>
    <property type="evidence" value="ECO:0007669"/>
    <property type="project" value="InterPro"/>
</dbReference>
<evidence type="ECO:0000256" key="1">
    <source>
        <dbReference type="ARBA" id="ARBA00022603"/>
    </source>
</evidence>
<dbReference type="CDD" id="cd02440">
    <property type="entry name" value="AdoMet_MTases"/>
    <property type="match status" value="1"/>
</dbReference>
<keyword evidence="2" id="KW-0808">Transferase</keyword>
<comment type="caution">
    <text evidence="4">The sequence shown here is derived from an EMBL/GenBank/DDBJ whole genome shotgun (WGS) entry which is preliminary data.</text>
</comment>
<accession>A0A8J3KS47</accession>
<keyword evidence="3" id="KW-0949">S-adenosyl-L-methionine</keyword>
<name>A0A8J3KS47_9ACTN</name>